<reference evidence="1" key="1">
    <citation type="journal article" date="2019" name="Sci. Rep.">
        <title>Draft genome of Tanacetum cinerariifolium, the natural source of mosquito coil.</title>
        <authorList>
            <person name="Yamashiro T."/>
            <person name="Shiraishi A."/>
            <person name="Satake H."/>
            <person name="Nakayama K."/>
        </authorList>
    </citation>
    <scope>NUCLEOTIDE SEQUENCE</scope>
</reference>
<sequence>DEDSSLPSHISSVIFCATSGGTYLLTVGTHGALYELFTGDDLKKGLKGGLIEFACGLGPEDLNGGLI</sequence>
<dbReference type="AlphaFoldDB" id="A0A699T2T5"/>
<accession>A0A699T2T5</accession>
<evidence type="ECO:0000313" key="1">
    <source>
        <dbReference type="EMBL" id="GFD03246.1"/>
    </source>
</evidence>
<gene>
    <name evidence="1" type="ORF">Tci_875215</name>
</gene>
<proteinExistence type="predicted"/>
<organism evidence="1">
    <name type="scientific">Tanacetum cinerariifolium</name>
    <name type="common">Dalmatian daisy</name>
    <name type="synonym">Chrysanthemum cinerariifolium</name>
    <dbReference type="NCBI Taxonomy" id="118510"/>
    <lineage>
        <taxon>Eukaryota</taxon>
        <taxon>Viridiplantae</taxon>
        <taxon>Streptophyta</taxon>
        <taxon>Embryophyta</taxon>
        <taxon>Tracheophyta</taxon>
        <taxon>Spermatophyta</taxon>
        <taxon>Magnoliopsida</taxon>
        <taxon>eudicotyledons</taxon>
        <taxon>Gunneridae</taxon>
        <taxon>Pentapetalae</taxon>
        <taxon>asterids</taxon>
        <taxon>campanulids</taxon>
        <taxon>Asterales</taxon>
        <taxon>Asteraceae</taxon>
        <taxon>Asteroideae</taxon>
        <taxon>Anthemideae</taxon>
        <taxon>Anthemidinae</taxon>
        <taxon>Tanacetum</taxon>
    </lineage>
</organism>
<comment type="caution">
    <text evidence="1">The sequence shown here is derived from an EMBL/GenBank/DDBJ whole genome shotgun (WGS) entry which is preliminary data.</text>
</comment>
<protein>
    <submittedName>
        <fullName evidence="1">Uncharacterized protein</fullName>
    </submittedName>
</protein>
<name>A0A699T2T5_TANCI</name>
<dbReference type="EMBL" id="BKCJ011203626">
    <property type="protein sequence ID" value="GFD03246.1"/>
    <property type="molecule type" value="Genomic_DNA"/>
</dbReference>
<feature type="non-terminal residue" evidence="1">
    <location>
        <position position="1"/>
    </location>
</feature>